<dbReference type="SUPFAM" id="SSF160544">
    <property type="entry name" value="EscU C-terminal domain-like"/>
    <property type="match status" value="1"/>
</dbReference>
<dbReference type="EMBL" id="JACJUU010000001">
    <property type="protein sequence ID" value="MBC2768488.1"/>
    <property type="molecule type" value="Genomic_DNA"/>
</dbReference>
<dbReference type="InterPro" id="IPR029025">
    <property type="entry name" value="T3SS_substrate_exporter_C"/>
</dbReference>
<dbReference type="GO" id="GO:0005886">
    <property type="term" value="C:plasma membrane"/>
    <property type="evidence" value="ECO:0007669"/>
    <property type="project" value="TreeGrafter"/>
</dbReference>
<comment type="similarity">
    <text evidence="1">Belongs to the type III secretion exporter family.</text>
</comment>
<dbReference type="InterPro" id="IPR006135">
    <property type="entry name" value="T3SS_substrate_exporter"/>
</dbReference>
<dbReference type="PANTHER" id="PTHR30531:SF12">
    <property type="entry name" value="FLAGELLAR BIOSYNTHETIC PROTEIN FLHB"/>
    <property type="match status" value="1"/>
</dbReference>
<dbReference type="Proteomes" id="UP000545386">
    <property type="component" value="Unassembled WGS sequence"/>
</dbReference>
<comment type="caution">
    <text evidence="2">The sequence shown here is derived from an EMBL/GenBank/DDBJ whole genome shotgun (WGS) entry which is preliminary data.</text>
</comment>
<name>A0A842HLT0_9BURK</name>
<accession>A0A842HLT0</accession>
<dbReference type="PANTHER" id="PTHR30531">
    <property type="entry name" value="FLAGELLAR BIOSYNTHETIC PROTEIN FLHB"/>
    <property type="match status" value="1"/>
</dbReference>
<dbReference type="Pfam" id="PF01312">
    <property type="entry name" value="Bac_export_2"/>
    <property type="match status" value="1"/>
</dbReference>
<evidence type="ECO:0000313" key="2">
    <source>
        <dbReference type="EMBL" id="MBC2768488.1"/>
    </source>
</evidence>
<evidence type="ECO:0000313" key="3">
    <source>
        <dbReference type="Proteomes" id="UP000545386"/>
    </source>
</evidence>
<organism evidence="2 3">
    <name type="scientific">Pusillimonas minor</name>
    <dbReference type="NCBI Taxonomy" id="2697024"/>
    <lineage>
        <taxon>Bacteria</taxon>
        <taxon>Pseudomonadati</taxon>
        <taxon>Pseudomonadota</taxon>
        <taxon>Betaproteobacteria</taxon>
        <taxon>Burkholderiales</taxon>
        <taxon>Alcaligenaceae</taxon>
        <taxon>Pusillimonas</taxon>
    </lineage>
</organism>
<reference evidence="2 3" key="1">
    <citation type="submission" date="2020-08" db="EMBL/GenBank/DDBJ databases">
        <title>Paraeoetvoesia sp. YC-7-48 draft genome sequence.</title>
        <authorList>
            <person name="Yao L."/>
        </authorList>
    </citation>
    <scope>NUCLEOTIDE SEQUENCE [LARGE SCALE GENOMIC DNA]</scope>
    <source>
        <strain evidence="3">YC-7-48</strain>
    </source>
</reference>
<gene>
    <name evidence="2" type="ORF">GTU67_00995</name>
</gene>
<evidence type="ECO:0000256" key="1">
    <source>
        <dbReference type="ARBA" id="ARBA00010690"/>
    </source>
</evidence>
<keyword evidence="3" id="KW-1185">Reference proteome</keyword>
<dbReference type="GO" id="GO:0009306">
    <property type="term" value="P:protein secretion"/>
    <property type="evidence" value="ECO:0007669"/>
    <property type="project" value="InterPro"/>
</dbReference>
<proteinExistence type="inferred from homology"/>
<dbReference type="AlphaFoldDB" id="A0A842HLT0"/>
<dbReference type="RefSeq" id="WP_185778330.1">
    <property type="nucleotide sequence ID" value="NZ_JACJUU010000001.1"/>
</dbReference>
<dbReference type="Gene3D" id="3.40.1690.10">
    <property type="entry name" value="secretion proteins EscU"/>
    <property type="match status" value="1"/>
</dbReference>
<sequence length="100" mass="11118">MIKPGPGDLHKHRPSAVAVTYDAHDTAPRVVAKGYGSLAETIIRTAKENGLYVHESPELVGLLMQVDLDQHIPPELYQAIAEILAWLYALDSRKDEFKPE</sequence>
<protein>
    <submittedName>
        <fullName evidence="2">EscU/YscU/HrcU family type III secretion system export apparatus switch protein</fullName>
    </submittedName>
</protein>